<feature type="transmembrane region" description="Helical" evidence="1">
    <location>
        <begin position="277"/>
        <end position="295"/>
    </location>
</feature>
<organism evidence="2 3">
    <name type="scientific">Riccia sorocarpa</name>
    <dbReference type="NCBI Taxonomy" id="122646"/>
    <lineage>
        <taxon>Eukaryota</taxon>
        <taxon>Viridiplantae</taxon>
        <taxon>Streptophyta</taxon>
        <taxon>Embryophyta</taxon>
        <taxon>Marchantiophyta</taxon>
        <taxon>Marchantiopsida</taxon>
        <taxon>Marchantiidae</taxon>
        <taxon>Marchantiales</taxon>
        <taxon>Ricciaceae</taxon>
        <taxon>Riccia</taxon>
    </lineage>
</organism>
<dbReference type="Proteomes" id="UP001633002">
    <property type="component" value="Unassembled WGS sequence"/>
</dbReference>
<evidence type="ECO:0000313" key="3">
    <source>
        <dbReference type="Proteomes" id="UP001633002"/>
    </source>
</evidence>
<proteinExistence type="predicted"/>
<dbReference type="AlphaFoldDB" id="A0ABD3I719"/>
<dbReference type="EMBL" id="JBJQOH010000002">
    <property type="protein sequence ID" value="KAL3698180.1"/>
    <property type="molecule type" value="Genomic_DNA"/>
</dbReference>
<keyword evidence="1" id="KW-1133">Transmembrane helix</keyword>
<sequence length="297" mass="32786">MGFLRSGCEVFGLRMKKKLMAELAGMDEDQLKQQTRLVRKEKKRILQALQNHKDRKCGDSGESAGPIGRISGSRRMFLLGVSVKFAILIAFLGSIGAEDAVGSWLDKLLHLVFDNSPVKEFAELICQEVPNEHVQTTVAELAKMNYSGEDAQVMHEGIEKLFRTPHAFSELPMVESLHNITELPQQAAMTLLEVHKVEPTGEALVLQGLQRWSECDGLVQVASQAVVGGTAEVSLQIVAEMGAEKVVEGLTTPLGSGASTRYYGPLFQRCAVLKQEWLPVNYFISFFVLGVLLILTW</sequence>
<protein>
    <submittedName>
        <fullName evidence="2">Uncharacterized protein</fullName>
    </submittedName>
</protein>
<gene>
    <name evidence="2" type="ORF">R1sor_012256</name>
</gene>
<comment type="caution">
    <text evidence="2">The sequence shown here is derived from an EMBL/GenBank/DDBJ whole genome shotgun (WGS) entry which is preliminary data.</text>
</comment>
<evidence type="ECO:0000256" key="1">
    <source>
        <dbReference type="SAM" id="Phobius"/>
    </source>
</evidence>
<keyword evidence="1" id="KW-0812">Transmembrane</keyword>
<name>A0ABD3I719_9MARC</name>
<keyword evidence="1" id="KW-0472">Membrane</keyword>
<reference evidence="2 3" key="1">
    <citation type="submission" date="2024-09" db="EMBL/GenBank/DDBJ databases">
        <title>Chromosome-scale assembly of Riccia sorocarpa.</title>
        <authorList>
            <person name="Paukszto L."/>
        </authorList>
    </citation>
    <scope>NUCLEOTIDE SEQUENCE [LARGE SCALE GENOMIC DNA]</scope>
    <source>
        <strain evidence="2">LP-2024</strain>
        <tissue evidence="2">Aerial parts of the thallus</tissue>
    </source>
</reference>
<keyword evidence="3" id="KW-1185">Reference proteome</keyword>
<evidence type="ECO:0000313" key="2">
    <source>
        <dbReference type="EMBL" id="KAL3698180.1"/>
    </source>
</evidence>
<accession>A0ABD3I719</accession>